<accession>V5G0C2</accession>
<dbReference type="PANTHER" id="PTHR42791:SF17">
    <property type="entry name" value="ACETYLTRANSFERASE, GNAT FAMILY FAMILY (AFU_ORTHOLOGUE AFUA_8G05690)"/>
    <property type="match status" value="1"/>
</dbReference>
<reference evidence="3" key="1">
    <citation type="journal article" date="2014" name="Genome Announc.">
        <title>Draft genome sequence of the formaldehyde-resistant fungus Byssochlamys spectabilis No. 5 (anamorph Paecilomyces variotii No. 5) (NBRC109023).</title>
        <authorList>
            <person name="Oka T."/>
            <person name="Ekino K."/>
            <person name="Fukuda K."/>
            <person name="Nomura Y."/>
        </authorList>
    </citation>
    <scope>NUCLEOTIDE SEQUENCE [LARGE SCALE GENOMIC DNA]</scope>
    <source>
        <strain evidence="3">No. 5 / NBRC 109023</strain>
    </source>
</reference>
<comment type="caution">
    <text evidence="2">The sequence shown here is derived from an EMBL/GenBank/DDBJ whole genome shotgun (WGS) entry which is preliminary data.</text>
</comment>
<dbReference type="Proteomes" id="UP000018001">
    <property type="component" value="Unassembled WGS sequence"/>
</dbReference>
<name>V5G0C2_BYSSN</name>
<evidence type="ECO:0000313" key="3">
    <source>
        <dbReference type="Proteomes" id="UP000018001"/>
    </source>
</evidence>
<dbReference type="CDD" id="cd04301">
    <property type="entry name" value="NAT_SF"/>
    <property type="match status" value="1"/>
</dbReference>
<dbReference type="HOGENOM" id="CLU_060131_6_4_1"/>
<feature type="domain" description="N-acetyltransferase" evidence="1">
    <location>
        <begin position="120"/>
        <end position="215"/>
    </location>
</feature>
<keyword evidence="3" id="KW-1185">Reference proteome</keyword>
<sequence>MPNPNFQLLPATPDDIPTFADIFFSAFKSDFSTQCFPVIPSVVNFWKQGIEKDFQDADNLFLKVVERKKEDDDGSNDPIVAFALWTKPVEGKRPSPLPQQWPEDCNAQLANEFFGNLKEGHLRLMGEKAHWFLVLLGTRPEYQGQGAGGMLLRYGLRKADEGQLDTFLEASPDGEPVYLKYGFEVRERVTVMVPVDGTLKPYGNGLMVRKPKPLAA</sequence>
<evidence type="ECO:0000313" key="2">
    <source>
        <dbReference type="EMBL" id="GAD97803.1"/>
    </source>
</evidence>
<gene>
    <name evidence="2" type="ORF">PVAR5_6485</name>
</gene>
<dbReference type="InterPro" id="IPR016181">
    <property type="entry name" value="Acyl_CoA_acyltransferase"/>
</dbReference>
<dbReference type="AlphaFoldDB" id="V5G0C2"/>
<dbReference type="SUPFAM" id="SSF55729">
    <property type="entry name" value="Acyl-CoA N-acyltransferases (Nat)"/>
    <property type="match status" value="1"/>
</dbReference>
<protein>
    <recommendedName>
        <fullName evidence="1">N-acetyltransferase domain-containing protein</fullName>
    </recommendedName>
</protein>
<dbReference type="eggNOG" id="ENOG502SC13">
    <property type="taxonomic scope" value="Eukaryota"/>
</dbReference>
<dbReference type="Pfam" id="PF13673">
    <property type="entry name" value="Acetyltransf_10"/>
    <property type="match status" value="1"/>
</dbReference>
<dbReference type="InterPro" id="IPR000182">
    <property type="entry name" value="GNAT_dom"/>
</dbReference>
<evidence type="ECO:0000259" key="1">
    <source>
        <dbReference type="PROSITE" id="PS51186"/>
    </source>
</evidence>
<organism evidence="2 3">
    <name type="scientific">Byssochlamys spectabilis (strain No. 5 / NBRC 109023)</name>
    <name type="common">Paecilomyces variotii</name>
    <dbReference type="NCBI Taxonomy" id="1356009"/>
    <lineage>
        <taxon>Eukaryota</taxon>
        <taxon>Fungi</taxon>
        <taxon>Dikarya</taxon>
        <taxon>Ascomycota</taxon>
        <taxon>Pezizomycotina</taxon>
        <taxon>Eurotiomycetes</taxon>
        <taxon>Eurotiomycetidae</taxon>
        <taxon>Eurotiales</taxon>
        <taxon>Thermoascaceae</taxon>
        <taxon>Paecilomyces</taxon>
    </lineage>
</organism>
<dbReference type="Gene3D" id="3.40.630.30">
    <property type="match status" value="1"/>
</dbReference>
<dbReference type="OrthoDB" id="2744543at2759"/>
<proteinExistence type="predicted"/>
<dbReference type="GO" id="GO:0016747">
    <property type="term" value="F:acyltransferase activity, transferring groups other than amino-acyl groups"/>
    <property type="evidence" value="ECO:0007669"/>
    <property type="project" value="InterPro"/>
</dbReference>
<dbReference type="InParanoid" id="V5G0C2"/>
<dbReference type="PROSITE" id="PS51186">
    <property type="entry name" value="GNAT"/>
    <property type="match status" value="1"/>
</dbReference>
<dbReference type="InterPro" id="IPR052523">
    <property type="entry name" value="Trichothecene_AcTrans"/>
</dbReference>
<dbReference type="PANTHER" id="PTHR42791">
    <property type="entry name" value="GNAT FAMILY ACETYLTRANSFERASE"/>
    <property type="match status" value="1"/>
</dbReference>
<dbReference type="EMBL" id="BAUL01000215">
    <property type="protein sequence ID" value="GAD97803.1"/>
    <property type="molecule type" value="Genomic_DNA"/>
</dbReference>